<dbReference type="Gene3D" id="2.60.120.260">
    <property type="entry name" value="Galactose-binding domain-like"/>
    <property type="match status" value="2"/>
</dbReference>
<comment type="catalytic activity">
    <reaction evidence="1">
        <text>Hydrolysis of terminal non-reducing alpha-L-rhamnose residues in alpha-L-rhamnosides.</text>
        <dbReference type="EC" id="3.2.1.40"/>
    </reaction>
</comment>
<evidence type="ECO:0000259" key="4">
    <source>
        <dbReference type="Pfam" id="PF05592"/>
    </source>
</evidence>
<feature type="domain" description="Alpha-L-rhamnosidase six-hairpin glycosidase" evidence="6">
    <location>
        <begin position="431"/>
        <end position="772"/>
    </location>
</feature>
<name>A0A6C0P999_9BACL</name>
<dbReference type="InterPro" id="IPR013737">
    <property type="entry name" value="Bac_rhamnosid_N"/>
</dbReference>
<dbReference type="InterPro" id="IPR013783">
    <property type="entry name" value="Ig-like_fold"/>
</dbReference>
<keyword evidence="3 8" id="KW-0378">Hydrolase</keyword>
<dbReference type="InterPro" id="IPR008902">
    <property type="entry name" value="Rhamnosid_concanavalin"/>
</dbReference>
<dbReference type="InterPro" id="IPR035396">
    <property type="entry name" value="Bac_rhamnosid6H"/>
</dbReference>
<dbReference type="InterPro" id="IPR035398">
    <property type="entry name" value="Bac_rhamnosid_C"/>
</dbReference>
<sequence length="961" mass="107012">MVKDVTCEYRSEALGIGAERPQFSWRIESDRRGTQQSAYRLRVAGSDGDFGSPLWDTGRVDSEQSIQLSYDGPKLASRTRYYYQAMAWNQSGDPSDWSETSWFETGLLGSDEWTARWITPDPREIDPQSEASYLLRKGFALDKEIASARIYATAAGVYELFVNGEPVSEDLLAPGWTSYSSRLQYQTYEVTGLLRQGSNAIGIHLGDGWYRSGLGFEGKNFRYGEHRAALVQLHVAYQDGTEAVISTDDSWKAQIGPVLYSTIYHGETYDARRELTGWAGPDFDEDEWKPVEALDLKTDVLAAQENWPTRVTETIRPVASFVTPAGDHVLDLGQNMVGRMRFTVTAPAGTSIVLSHAEVLGQDGNIYFGNLRSARQQVSYTAKGEGAESYAPHFSFMGFRYVKVEGFPGAENGLPLDAFAGEVMHSDMEPTGTFECSDERVNRLQANIKWGQRGNFLDVPTDCPQRDERLGWTGDAQVFISTALFNYQGAPFFTKWLRDLKAEQHADGGVPFVIPDVIGGANSAAWSDAAVICPWTVYQYYGDRRLLAEQFESMKAWVEFIRAQGEQEYLWTTGFHFGDWLALDAKENSYIGATPRELVATAYYAYSARIVRDAAQVLGRTEDARRYGELHRHVVQAFRDEFMSPNGRMTAPTQTAHVLALMFDLAGEQVRGRVARDLNELIAENGCHLTTGFVGTPYLCFALSQNGYHDTAVKLLLQTSYPGWLYSVSKGATTIWEHWDSIKDDGSFWSDDMNSFNHYSYGAVGDWMYRKVAGLDMDAAVPAFKRIRIEPMFGMNKLTHARTSHLSMYGRIESGWGIENGKQIEVTVRIPANCTAEVILRGAAIADLKEGGQLVGTVEGIRSAVDTPTGAKLEIGSGTYRFAYENGEIFRNRYNADSKLEELLADEAAAGVLQRHIPQALTGPAIHFVKKLSVQQVFENPMSAMTEEQFNAILSDLAAIG</sequence>
<dbReference type="Gene3D" id="1.50.10.10">
    <property type="match status" value="1"/>
</dbReference>
<dbReference type="GO" id="GO:0005975">
    <property type="term" value="P:carbohydrate metabolic process"/>
    <property type="evidence" value="ECO:0007669"/>
    <property type="project" value="InterPro"/>
</dbReference>
<evidence type="ECO:0000313" key="9">
    <source>
        <dbReference type="Proteomes" id="UP000479114"/>
    </source>
</evidence>
<dbReference type="Gene3D" id="2.60.40.10">
    <property type="entry name" value="Immunoglobulins"/>
    <property type="match status" value="1"/>
</dbReference>
<accession>A0A6C0P999</accession>
<proteinExistence type="predicted"/>
<dbReference type="EC" id="3.2.1.40" evidence="2"/>
<feature type="domain" description="Alpha-L-rhamnosidase C-terminal" evidence="7">
    <location>
        <begin position="780"/>
        <end position="847"/>
    </location>
</feature>
<dbReference type="KEGG" id="prz:GZH47_10090"/>
<dbReference type="PIRSF" id="PIRSF010631">
    <property type="entry name" value="A-rhamnsds"/>
    <property type="match status" value="1"/>
</dbReference>
<dbReference type="Pfam" id="PF08531">
    <property type="entry name" value="Bac_rhamnosid_N"/>
    <property type="match status" value="1"/>
</dbReference>
<dbReference type="Pfam" id="PF17389">
    <property type="entry name" value="Bac_rhamnosid6H"/>
    <property type="match status" value="1"/>
</dbReference>
<dbReference type="Pfam" id="PF25788">
    <property type="entry name" value="Ig_Rha78A_N"/>
    <property type="match status" value="1"/>
</dbReference>
<feature type="domain" description="Alpha-L-rhamnosidase concanavalin-like" evidence="4">
    <location>
        <begin position="324"/>
        <end position="421"/>
    </location>
</feature>
<dbReference type="PANTHER" id="PTHR33307:SF6">
    <property type="entry name" value="ALPHA-RHAMNOSIDASE (EUROFUNG)-RELATED"/>
    <property type="match status" value="1"/>
</dbReference>
<evidence type="ECO:0000259" key="5">
    <source>
        <dbReference type="Pfam" id="PF08531"/>
    </source>
</evidence>
<dbReference type="SUPFAM" id="SSF48208">
    <property type="entry name" value="Six-hairpin glycosidases"/>
    <property type="match status" value="1"/>
</dbReference>
<evidence type="ECO:0000313" key="8">
    <source>
        <dbReference type="EMBL" id="QHW35016.1"/>
    </source>
</evidence>
<evidence type="ECO:0000259" key="7">
    <source>
        <dbReference type="Pfam" id="PF17390"/>
    </source>
</evidence>
<dbReference type="InterPro" id="IPR008928">
    <property type="entry name" value="6-hairpin_glycosidase_sf"/>
</dbReference>
<dbReference type="InterPro" id="IPR012341">
    <property type="entry name" value="6hp_glycosidase-like_sf"/>
</dbReference>
<dbReference type="InterPro" id="IPR016007">
    <property type="entry name" value="Alpha_rhamnosid"/>
</dbReference>
<protein>
    <recommendedName>
        <fullName evidence="2">alpha-L-rhamnosidase</fullName>
        <ecNumber evidence="2">3.2.1.40</ecNumber>
    </recommendedName>
</protein>
<gene>
    <name evidence="8" type="ORF">GZH47_10090</name>
</gene>
<evidence type="ECO:0000256" key="2">
    <source>
        <dbReference type="ARBA" id="ARBA00012652"/>
    </source>
</evidence>
<dbReference type="Proteomes" id="UP000479114">
    <property type="component" value="Chromosome"/>
</dbReference>
<evidence type="ECO:0000256" key="3">
    <source>
        <dbReference type="ARBA" id="ARBA00022801"/>
    </source>
</evidence>
<evidence type="ECO:0000259" key="6">
    <source>
        <dbReference type="Pfam" id="PF17389"/>
    </source>
</evidence>
<dbReference type="Pfam" id="PF17390">
    <property type="entry name" value="Bac_rhamnosid_C"/>
    <property type="match status" value="1"/>
</dbReference>
<evidence type="ECO:0000256" key="1">
    <source>
        <dbReference type="ARBA" id="ARBA00001445"/>
    </source>
</evidence>
<dbReference type="PANTHER" id="PTHR33307">
    <property type="entry name" value="ALPHA-RHAMNOSIDASE (EUROFUNG)"/>
    <property type="match status" value="1"/>
</dbReference>
<feature type="domain" description="Bacterial alpha-L-rhamnosidase N-terminal" evidence="5">
    <location>
        <begin position="143"/>
        <end position="313"/>
    </location>
</feature>
<organism evidence="8 9">
    <name type="scientific">Paenibacillus rhizovicinus</name>
    <dbReference type="NCBI Taxonomy" id="2704463"/>
    <lineage>
        <taxon>Bacteria</taxon>
        <taxon>Bacillati</taxon>
        <taxon>Bacillota</taxon>
        <taxon>Bacilli</taxon>
        <taxon>Bacillales</taxon>
        <taxon>Paenibacillaceae</taxon>
        <taxon>Paenibacillus</taxon>
    </lineage>
</organism>
<dbReference type="GO" id="GO:0030596">
    <property type="term" value="F:alpha-L-rhamnosidase activity"/>
    <property type="evidence" value="ECO:0007669"/>
    <property type="project" value="UniProtKB-EC"/>
</dbReference>
<dbReference type="AlphaFoldDB" id="A0A6C0P999"/>
<dbReference type="Gene3D" id="2.60.420.10">
    <property type="entry name" value="Maltose phosphorylase, domain 3"/>
    <property type="match status" value="1"/>
</dbReference>
<reference evidence="8 9" key="1">
    <citation type="submission" date="2020-02" db="EMBL/GenBank/DDBJ databases">
        <title>Paenibacillus sp. nov., isolated from rhizosphere soil of tomato.</title>
        <authorList>
            <person name="Weon H.-Y."/>
            <person name="Lee S.A."/>
        </authorList>
    </citation>
    <scope>NUCLEOTIDE SEQUENCE [LARGE SCALE GENOMIC DNA]</scope>
    <source>
        <strain evidence="8 9">14171R-81</strain>
    </source>
</reference>
<keyword evidence="9" id="KW-1185">Reference proteome</keyword>
<dbReference type="Pfam" id="PF05592">
    <property type="entry name" value="Bac_rhamnosid"/>
    <property type="match status" value="1"/>
</dbReference>
<dbReference type="EMBL" id="CP048286">
    <property type="protein sequence ID" value="QHW35016.1"/>
    <property type="molecule type" value="Genomic_DNA"/>
</dbReference>